<dbReference type="AlphaFoldDB" id="A0A2T3YRB9"/>
<dbReference type="InterPro" id="IPR053140">
    <property type="entry name" value="GDSL_Rv0518-like"/>
</dbReference>
<reference evidence="2 3" key="1">
    <citation type="submission" date="2016-07" db="EMBL/GenBank/DDBJ databases">
        <title>Multiple horizontal gene transfer events from other fungi enriched the ability of initially mycotrophic Trichoderma (Ascomycota) to feed on dead plant biomass.</title>
        <authorList>
            <consortium name="DOE Joint Genome Institute"/>
            <person name="Aerts A."/>
            <person name="Atanasova L."/>
            <person name="Chenthamara K."/>
            <person name="Zhang J."/>
            <person name="Grujic M."/>
            <person name="Henrissat B."/>
            <person name="Kuo A."/>
            <person name="Salamov A."/>
            <person name="Lipzen A."/>
            <person name="Labutti K."/>
            <person name="Barry K."/>
            <person name="Miao Y."/>
            <person name="Rahimi M.J."/>
            <person name="Shen Q."/>
            <person name="Grigoriev I.V."/>
            <person name="Kubicek C.P."/>
            <person name="Druzhinina I.S."/>
        </authorList>
    </citation>
    <scope>NUCLEOTIDE SEQUENCE [LARGE SCALE GENOMIC DNA]</scope>
    <source>
        <strain evidence="2 3">CBS 433.97</strain>
    </source>
</reference>
<organism evidence="2 3">
    <name type="scientific">Trichoderma asperellum (strain ATCC 204424 / CBS 433.97 / NBRC 101777)</name>
    <dbReference type="NCBI Taxonomy" id="1042311"/>
    <lineage>
        <taxon>Eukaryota</taxon>
        <taxon>Fungi</taxon>
        <taxon>Dikarya</taxon>
        <taxon>Ascomycota</taxon>
        <taxon>Pezizomycotina</taxon>
        <taxon>Sordariomycetes</taxon>
        <taxon>Hypocreomycetidae</taxon>
        <taxon>Hypocreales</taxon>
        <taxon>Hypocreaceae</taxon>
        <taxon>Trichoderma</taxon>
    </lineage>
</organism>
<dbReference type="Gene3D" id="3.40.50.1110">
    <property type="entry name" value="SGNH hydrolase"/>
    <property type="match status" value="1"/>
</dbReference>
<dbReference type="CDD" id="cd01830">
    <property type="entry name" value="XynE_like"/>
    <property type="match status" value="1"/>
</dbReference>
<dbReference type="InterPro" id="IPR013830">
    <property type="entry name" value="SGNH_hydro"/>
</dbReference>
<evidence type="ECO:0000313" key="3">
    <source>
        <dbReference type="Proteomes" id="UP000240493"/>
    </source>
</evidence>
<dbReference type="STRING" id="1042311.A0A2T3YRB9"/>
<gene>
    <name evidence="2" type="ORF">M441DRAFT_205536</name>
</gene>
<accession>A0A2T3YRB9</accession>
<feature type="domain" description="SGNH hydrolase-type esterase" evidence="1">
    <location>
        <begin position="200"/>
        <end position="399"/>
    </location>
</feature>
<dbReference type="InterPro" id="IPR036514">
    <property type="entry name" value="SGNH_hydro_sf"/>
</dbReference>
<sequence length="420" mass="46354">MGSNSTSQGHWVHTWASMPIIAENDNLPPDDFIQENVVFRNTTIRQTVRLSIGTEKLLRIRLSNAFGSEPLTIAETTLALTTKNKSGTTDIQSQTIQNVTFGGSGSTTIPARTLMVSDSISFGFPLEPNTVLSISIFLEAGHNAECITTHPGSRTTSYFTKGNRVSEEDFNHLIVRQTDHWYYISGLEVFASQCTRAFALIGDSITDGRCSLTNGDTRWPDILFRRLQASKSHTSLAVVNQAAGGNRVLDDGLGPSVLSRLDRDIISLSGASAVLIFEGVNDIGMAPADCWSQEILSNRLIAAYKQVVIRLRAHGIAIFAATLTPFGLPQTDLRGREDTSVTSYSDPVRESTRQSINNWIRTSGIFDVVVDFDEILRDPEDHSLLKREYDSGDGLHPNQNAFYAMADYFPIHVFENLFQT</sequence>
<name>A0A2T3YRB9_TRIA4</name>
<dbReference type="SUPFAM" id="SSF52266">
    <property type="entry name" value="SGNH hydrolase"/>
    <property type="match status" value="1"/>
</dbReference>
<evidence type="ECO:0000313" key="2">
    <source>
        <dbReference type="EMBL" id="PTB35120.1"/>
    </source>
</evidence>
<keyword evidence="3" id="KW-1185">Reference proteome</keyword>
<dbReference type="OrthoDB" id="10071171at2759"/>
<protein>
    <recommendedName>
        <fullName evidence="1">SGNH hydrolase-type esterase domain-containing protein</fullName>
    </recommendedName>
</protein>
<dbReference type="EMBL" id="KZ679281">
    <property type="protein sequence ID" value="PTB35120.1"/>
    <property type="molecule type" value="Genomic_DNA"/>
</dbReference>
<proteinExistence type="predicted"/>
<dbReference type="PANTHER" id="PTHR43784:SF3">
    <property type="entry name" value="GDSL FAMILY LIPASE"/>
    <property type="match status" value="1"/>
</dbReference>
<dbReference type="PANTHER" id="PTHR43784">
    <property type="entry name" value="GDSL-LIKE LIPASE/ACYLHYDROLASE, PUTATIVE (AFU_ORTHOLOGUE AFUA_2G00820)-RELATED"/>
    <property type="match status" value="1"/>
</dbReference>
<dbReference type="Pfam" id="PF13472">
    <property type="entry name" value="Lipase_GDSL_2"/>
    <property type="match status" value="1"/>
</dbReference>
<evidence type="ECO:0000259" key="1">
    <source>
        <dbReference type="Pfam" id="PF13472"/>
    </source>
</evidence>
<dbReference type="Proteomes" id="UP000240493">
    <property type="component" value="Unassembled WGS sequence"/>
</dbReference>